<dbReference type="GO" id="GO:0006952">
    <property type="term" value="P:defense response"/>
    <property type="evidence" value="ECO:0007669"/>
    <property type="project" value="UniProtKB-KW"/>
</dbReference>
<evidence type="ECO:0000259" key="6">
    <source>
        <dbReference type="Pfam" id="PF00931"/>
    </source>
</evidence>
<keyword evidence="9" id="KW-1185">Reference proteome</keyword>
<dbReference type="InterPro" id="IPR038005">
    <property type="entry name" value="RX-like_CC"/>
</dbReference>
<feature type="domain" description="Disease resistance N-terminal" evidence="7">
    <location>
        <begin position="6"/>
        <end position="89"/>
    </location>
</feature>
<dbReference type="EMBL" id="SPHZ02000006">
    <property type="protein sequence ID" value="KAF0910225.1"/>
    <property type="molecule type" value="Genomic_DNA"/>
</dbReference>
<dbReference type="Pfam" id="PF18052">
    <property type="entry name" value="Rx_N"/>
    <property type="match status" value="1"/>
</dbReference>
<dbReference type="Proteomes" id="UP000479710">
    <property type="component" value="Unassembled WGS sequence"/>
</dbReference>
<reference evidence="8 9" key="1">
    <citation type="submission" date="2019-11" db="EMBL/GenBank/DDBJ databases">
        <title>Whole genome sequence of Oryza granulata.</title>
        <authorList>
            <person name="Li W."/>
        </authorList>
    </citation>
    <scope>NUCLEOTIDE SEQUENCE [LARGE SCALE GENOMIC DNA]</scope>
    <source>
        <strain evidence="9">cv. Menghai</strain>
        <tissue evidence="8">Leaf</tissue>
    </source>
</reference>
<dbReference type="Pfam" id="PF00931">
    <property type="entry name" value="NB-ARC"/>
    <property type="match status" value="1"/>
</dbReference>
<evidence type="ECO:0000256" key="3">
    <source>
        <dbReference type="ARBA" id="ARBA00022737"/>
    </source>
</evidence>
<dbReference type="PANTHER" id="PTHR19338">
    <property type="entry name" value="TRANSLOCASE OF INNER MITOCHONDRIAL MEMBRANE 13 HOMOLOG"/>
    <property type="match status" value="1"/>
</dbReference>
<dbReference type="InterPro" id="IPR041118">
    <property type="entry name" value="Rx_N"/>
</dbReference>
<accession>A0A6G1DBR6</accession>
<evidence type="ECO:0000256" key="5">
    <source>
        <dbReference type="ARBA" id="ARBA00022821"/>
    </source>
</evidence>
<keyword evidence="4" id="KW-0547">Nucleotide-binding</keyword>
<protein>
    <recommendedName>
        <fullName evidence="10">Rx N-terminal domain-containing protein</fullName>
    </recommendedName>
</protein>
<comment type="similarity">
    <text evidence="1">Belongs to the disease resistance NB-LRR family.</text>
</comment>
<keyword evidence="2" id="KW-0433">Leucine-rich repeat</keyword>
<evidence type="ECO:0000256" key="1">
    <source>
        <dbReference type="ARBA" id="ARBA00008894"/>
    </source>
</evidence>
<name>A0A6G1DBR6_9ORYZ</name>
<dbReference type="GO" id="GO:0043531">
    <property type="term" value="F:ADP binding"/>
    <property type="evidence" value="ECO:0007669"/>
    <property type="project" value="InterPro"/>
</dbReference>
<dbReference type="Gene3D" id="3.40.50.300">
    <property type="entry name" value="P-loop containing nucleotide triphosphate hydrolases"/>
    <property type="match status" value="1"/>
</dbReference>
<dbReference type="InterPro" id="IPR002182">
    <property type="entry name" value="NB-ARC"/>
</dbReference>
<evidence type="ECO:0000259" key="7">
    <source>
        <dbReference type="Pfam" id="PF18052"/>
    </source>
</evidence>
<keyword evidence="3" id="KW-0677">Repeat</keyword>
<keyword evidence="5" id="KW-0611">Plant defense</keyword>
<dbReference type="InterPro" id="IPR027417">
    <property type="entry name" value="P-loop_NTPase"/>
</dbReference>
<dbReference type="CDD" id="cd14798">
    <property type="entry name" value="RX-CC_like"/>
    <property type="match status" value="1"/>
</dbReference>
<evidence type="ECO:0000256" key="2">
    <source>
        <dbReference type="ARBA" id="ARBA00022614"/>
    </source>
</evidence>
<proteinExistence type="inferred from homology"/>
<sequence length="278" mass="30879">MAEGAFLSSLVDRLSTTALSGITSLWGVKEQVDSLIHELQAVECILKDADLREIRRHATSNNWLYSLRDAAYDAEDLIESVELHDGRYRTLNPLLQPLDSYRFAKQIGEIKSRFQSIIDSWAKNTFVLRELRDISSSSTLSSASDSLWRRSSFHLGDDVVVGRHNEVNLIIDRLLHCTAHHNVLGIVGMGGIGKTTLASLVYNKISEIQTRGTSLRPDSPKGTGSGTCAERHFHKSAQVLLSSNGKKIKVLADLTTRNQTTFQKNMVQSHGVKHMIAV</sequence>
<organism evidence="8 9">
    <name type="scientific">Oryza meyeriana var. granulata</name>
    <dbReference type="NCBI Taxonomy" id="110450"/>
    <lineage>
        <taxon>Eukaryota</taxon>
        <taxon>Viridiplantae</taxon>
        <taxon>Streptophyta</taxon>
        <taxon>Embryophyta</taxon>
        <taxon>Tracheophyta</taxon>
        <taxon>Spermatophyta</taxon>
        <taxon>Magnoliopsida</taxon>
        <taxon>Liliopsida</taxon>
        <taxon>Poales</taxon>
        <taxon>Poaceae</taxon>
        <taxon>BOP clade</taxon>
        <taxon>Oryzoideae</taxon>
        <taxon>Oryzeae</taxon>
        <taxon>Oryzinae</taxon>
        <taxon>Oryza</taxon>
        <taxon>Oryza meyeriana</taxon>
    </lineage>
</organism>
<dbReference type="OrthoDB" id="690251at2759"/>
<evidence type="ECO:0000313" key="8">
    <source>
        <dbReference type="EMBL" id="KAF0910225.1"/>
    </source>
</evidence>
<comment type="caution">
    <text evidence="8">The sequence shown here is derived from an EMBL/GenBank/DDBJ whole genome shotgun (WGS) entry which is preliminary data.</text>
</comment>
<evidence type="ECO:0000313" key="9">
    <source>
        <dbReference type="Proteomes" id="UP000479710"/>
    </source>
</evidence>
<evidence type="ECO:0008006" key="10">
    <source>
        <dbReference type="Google" id="ProtNLM"/>
    </source>
</evidence>
<dbReference type="AlphaFoldDB" id="A0A6G1DBR6"/>
<dbReference type="SUPFAM" id="SSF52540">
    <property type="entry name" value="P-loop containing nucleoside triphosphate hydrolases"/>
    <property type="match status" value="1"/>
</dbReference>
<evidence type="ECO:0000256" key="4">
    <source>
        <dbReference type="ARBA" id="ARBA00022741"/>
    </source>
</evidence>
<gene>
    <name evidence="8" type="ORF">E2562_001419</name>
</gene>
<dbReference type="PANTHER" id="PTHR19338:SF73">
    <property type="entry name" value="DISEASE RESISTANCE PROTEIN RGA2-LIKE"/>
    <property type="match status" value="1"/>
</dbReference>
<feature type="domain" description="NB-ARC" evidence="6">
    <location>
        <begin position="165"/>
        <end position="210"/>
    </location>
</feature>
<dbReference type="Gene3D" id="1.20.5.4130">
    <property type="match status" value="1"/>
</dbReference>